<feature type="binding site" description="proximal binding residue" evidence="7">
    <location>
        <position position="119"/>
    </location>
    <ligand>
        <name>heme b</name>
        <dbReference type="ChEBI" id="CHEBI:60344"/>
    </ligand>
    <ligandPart>
        <name>Fe</name>
        <dbReference type="ChEBI" id="CHEBI:18248"/>
    </ligandPart>
</feature>
<keyword evidence="4 6" id="KW-0479">Metal-binding</keyword>
<name>A0AAD9P2Q9_RIDPI</name>
<evidence type="ECO:0000256" key="5">
    <source>
        <dbReference type="ARBA" id="ARBA00023004"/>
    </source>
</evidence>
<keyword evidence="10" id="KW-0732">Signal</keyword>
<reference evidence="12" key="1">
    <citation type="journal article" date="2023" name="Mol. Biol. Evol.">
        <title>Third-Generation Sequencing Reveals the Adaptive Role of the Epigenome in Three Deep-Sea Polychaetes.</title>
        <authorList>
            <person name="Perez M."/>
            <person name="Aroh O."/>
            <person name="Sun Y."/>
            <person name="Lan Y."/>
            <person name="Juniper S.K."/>
            <person name="Young C.R."/>
            <person name="Angers B."/>
            <person name="Qian P.Y."/>
        </authorList>
    </citation>
    <scope>NUCLEOTIDE SEQUENCE</scope>
    <source>
        <strain evidence="12">R07B-5</strain>
    </source>
</reference>
<evidence type="ECO:0000256" key="2">
    <source>
        <dbReference type="ARBA" id="ARBA00022617"/>
    </source>
</evidence>
<evidence type="ECO:0000256" key="10">
    <source>
        <dbReference type="SAM" id="SignalP"/>
    </source>
</evidence>
<evidence type="ECO:0000256" key="7">
    <source>
        <dbReference type="PIRSR" id="PIRSR036517-1"/>
    </source>
</evidence>
<evidence type="ECO:0000256" key="3">
    <source>
        <dbReference type="ARBA" id="ARBA00022621"/>
    </source>
</evidence>
<dbReference type="InterPro" id="IPR014610">
    <property type="entry name" value="Haemoglobin_extracell"/>
</dbReference>
<evidence type="ECO:0000256" key="8">
    <source>
        <dbReference type="PIRSR" id="PIRSR036517-2"/>
    </source>
</evidence>
<evidence type="ECO:0000256" key="6">
    <source>
        <dbReference type="PIRNR" id="PIRNR036517"/>
    </source>
</evidence>
<dbReference type="SUPFAM" id="SSF46458">
    <property type="entry name" value="Globin-like"/>
    <property type="match status" value="1"/>
</dbReference>
<organism evidence="12 13">
    <name type="scientific">Ridgeia piscesae</name>
    <name type="common">Tubeworm</name>
    <dbReference type="NCBI Taxonomy" id="27915"/>
    <lineage>
        <taxon>Eukaryota</taxon>
        <taxon>Metazoa</taxon>
        <taxon>Spiralia</taxon>
        <taxon>Lophotrochozoa</taxon>
        <taxon>Annelida</taxon>
        <taxon>Polychaeta</taxon>
        <taxon>Sedentaria</taxon>
        <taxon>Canalipalpata</taxon>
        <taxon>Sabellida</taxon>
        <taxon>Siboglinidae</taxon>
        <taxon>Ridgeia</taxon>
    </lineage>
</organism>
<evidence type="ECO:0000313" key="12">
    <source>
        <dbReference type="EMBL" id="KAK2186956.1"/>
    </source>
</evidence>
<keyword evidence="5 6" id="KW-0408">Iron</keyword>
<keyword evidence="1 6" id="KW-0813">Transport</keyword>
<feature type="signal peptide" evidence="10">
    <location>
        <begin position="1"/>
        <end position="16"/>
    </location>
</feature>
<dbReference type="AlphaFoldDB" id="A0AAD9P2Q9"/>
<dbReference type="GO" id="GO:0020037">
    <property type="term" value="F:heme binding"/>
    <property type="evidence" value="ECO:0007669"/>
    <property type="project" value="UniProtKB-UniRule"/>
</dbReference>
<dbReference type="Proteomes" id="UP001209878">
    <property type="component" value="Unassembled WGS sequence"/>
</dbReference>
<dbReference type="PROSITE" id="PS01033">
    <property type="entry name" value="GLOBIN"/>
    <property type="match status" value="1"/>
</dbReference>
<gene>
    <name evidence="12" type="ORF">NP493_183g00016</name>
</gene>
<feature type="chain" id="PRO_5042270702" description="Extracellular globin" evidence="10">
    <location>
        <begin position="17"/>
        <end position="169"/>
    </location>
</feature>
<evidence type="ECO:0000256" key="9">
    <source>
        <dbReference type="RuleBase" id="RU000356"/>
    </source>
</evidence>
<dbReference type="PIRSF" id="PIRSF036517">
    <property type="entry name" value="Ext_hemo"/>
    <property type="match status" value="1"/>
</dbReference>
<dbReference type="InterPro" id="IPR009050">
    <property type="entry name" value="Globin-like_sf"/>
</dbReference>
<dbReference type="InterPro" id="IPR000971">
    <property type="entry name" value="Globin"/>
</dbReference>
<sequence>MHWLLLLLVVCGAATAQEGRWCSRDDTASVLSSWSQGMGLDSNGDTGVTIKKATEFFLHLMSVHPEVTPLFANVNVDNPRSPEFQAHLLRVITGLDLCVNALSSDRTLEEITSHLAKQHEARPGVKAKYFKALRKFIDRNIPQLVDNLDLQAWDNCMTPIFNAITALLP</sequence>
<dbReference type="Gene3D" id="1.10.490.10">
    <property type="entry name" value="Globins"/>
    <property type="match status" value="1"/>
</dbReference>
<evidence type="ECO:0000256" key="1">
    <source>
        <dbReference type="ARBA" id="ARBA00022448"/>
    </source>
</evidence>
<dbReference type="GO" id="GO:0005506">
    <property type="term" value="F:iron ion binding"/>
    <property type="evidence" value="ECO:0007669"/>
    <property type="project" value="UniProtKB-UniRule"/>
</dbReference>
<dbReference type="GO" id="GO:0005576">
    <property type="term" value="C:extracellular region"/>
    <property type="evidence" value="ECO:0007669"/>
    <property type="project" value="UniProtKB-UniRule"/>
</dbReference>
<dbReference type="GO" id="GO:0019825">
    <property type="term" value="F:oxygen binding"/>
    <property type="evidence" value="ECO:0007669"/>
    <property type="project" value="UniProtKB-UniRule"/>
</dbReference>
<evidence type="ECO:0000256" key="4">
    <source>
        <dbReference type="ARBA" id="ARBA00022723"/>
    </source>
</evidence>
<proteinExistence type="inferred from homology"/>
<dbReference type="GO" id="GO:0005344">
    <property type="term" value="F:oxygen carrier activity"/>
    <property type="evidence" value="ECO:0007669"/>
    <property type="project" value="UniProtKB-UniRule"/>
</dbReference>
<comment type="caution">
    <text evidence="12">The sequence shown here is derived from an EMBL/GenBank/DDBJ whole genome shotgun (WGS) entry which is preliminary data.</text>
</comment>
<keyword evidence="3 6" id="KW-0561">Oxygen transport</keyword>
<dbReference type="Pfam" id="PF00042">
    <property type="entry name" value="Globin"/>
    <property type="match status" value="1"/>
</dbReference>
<protein>
    <recommendedName>
        <fullName evidence="6">Extracellular globin</fullName>
    </recommendedName>
</protein>
<keyword evidence="8" id="KW-1015">Disulfide bond</keyword>
<evidence type="ECO:0000313" key="13">
    <source>
        <dbReference type="Proteomes" id="UP001209878"/>
    </source>
</evidence>
<feature type="disulfide bond" evidence="8">
    <location>
        <begin position="22"/>
        <end position="156"/>
    </location>
</feature>
<keyword evidence="13" id="KW-1185">Reference proteome</keyword>
<dbReference type="InterPro" id="IPR012292">
    <property type="entry name" value="Globin/Proto"/>
</dbReference>
<dbReference type="CDD" id="cd01040">
    <property type="entry name" value="Mb-like"/>
    <property type="match status" value="1"/>
</dbReference>
<accession>A0AAD9P2Q9</accession>
<dbReference type="EMBL" id="JAODUO010000182">
    <property type="protein sequence ID" value="KAK2186956.1"/>
    <property type="molecule type" value="Genomic_DNA"/>
</dbReference>
<comment type="similarity">
    <text evidence="6 9">Belongs to the globin family.</text>
</comment>
<keyword evidence="2 6" id="KW-0349">Heme</keyword>
<evidence type="ECO:0000259" key="11">
    <source>
        <dbReference type="PROSITE" id="PS01033"/>
    </source>
</evidence>
<dbReference type="InterPro" id="IPR044399">
    <property type="entry name" value="Mb-like_M"/>
</dbReference>
<dbReference type="GO" id="GO:0005833">
    <property type="term" value="C:hemoglobin complex"/>
    <property type="evidence" value="ECO:0007669"/>
    <property type="project" value="UniProtKB-UniRule"/>
</dbReference>
<feature type="domain" description="Globin" evidence="11">
    <location>
        <begin position="21"/>
        <end position="169"/>
    </location>
</feature>